<sequence length="468" mass="49015">MKNKNIFKGFTTCVVIASLMTTMSFPVLAEPIGPPPDSGNTEITSAAVYVKDNKYISEQSTQAAVSYGTVADTFAKNIKIISDTESSNGLYVTGSKSNYILQNSKIMLSGNGSNDFAGVGAGAMVNGGGTLILKNANITTNGCIRSAVAATDHSILKVYDSTLISNGGTLPSDYQSKIGPGMMEPPEGLEVTGTARTCLTMNNSKSYYYNSTIIADGWGALSTDSAGGYVYLEANKCNIKTIKDGYGAYADNGCHDVFNDCKFNSAAMAVIMAGENDVTFKNTDATCGTYFAMMHCVMGSTSDKGTLNVTGGNIKTSDAAVLVKSDNADIIIDGARIVSKNGTLIKSIINSDPNRTKVPTGETVYGIKATLKNMVLQGNILHEDTERSMSITLMGTTLKGKIKDASIYIDADSKWIATEDSNVVTLAGSFDVSKIDAVNGVTITATASSGCTLKGSYKLASGGTLNVN</sequence>
<dbReference type="OrthoDB" id="1776510at2"/>
<evidence type="ECO:0000256" key="1">
    <source>
        <dbReference type="SAM" id="SignalP"/>
    </source>
</evidence>
<proteinExistence type="predicted"/>
<feature type="chain" id="PRO_5010582414" evidence="1">
    <location>
        <begin position="30"/>
        <end position="468"/>
    </location>
</feature>
<evidence type="ECO:0000313" key="3">
    <source>
        <dbReference type="Proteomes" id="UP000190890"/>
    </source>
</evidence>
<gene>
    <name evidence="2" type="ORF">CLPUN_45510</name>
</gene>
<comment type="caution">
    <text evidence="2">The sequence shown here is derived from an EMBL/GenBank/DDBJ whole genome shotgun (WGS) entry which is preliminary data.</text>
</comment>
<name>A0A1S8T6Z8_9CLOT</name>
<feature type="signal peptide" evidence="1">
    <location>
        <begin position="1"/>
        <end position="29"/>
    </location>
</feature>
<dbReference type="Proteomes" id="UP000190890">
    <property type="component" value="Unassembled WGS sequence"/>
</dbReference>
<dbReference type="RefSeq" id="WP_077849475.1">
    <property type="nucleotide sequence ID" value="NZ_LZZM01000216.1"/>
</dbReference>
<evidence type="ECO:0000313" key="2">
    <source>
        <dbReference type="EMBL" id="OOM73468.1"/>
    </source>
</evidence>
<dbReference type="EMBL" id="LZZM01000216">
    <property type="protein sequence ID" value="OOM73468.1"/>
    <property type="molecule type" value="Genomic_DNA"/>
</dbReference>
<dbReference type="InterPro" id="IPR012332">
    <property type="entry name" value="Autotransporter_pectin_lyase_C"/>
</dbReference>
<dbReference type="Gene3D" id="2.160.20.20">
    <property type="match status" value="1"/>
</dbReference>
<organism evidence="2 3">
    <name type="scientific">Clostridium puniceum</name>
    <dbReference type="NCBI Taxonomy" id="29367"/>
    <lineage>
        <taxon>Bacteria</taxon>
        <taxon>Bacillati</taxon>
        <taxon>Bacillota</taxon>
        <taxon>Clostridia</taxon>
        <taxon>Eubacteriales</taxon>
        <taxon>Clostridiaceae</taxon>
        <taxon>Clostridium</taxon>
    </lineage>
</organism>
<keyword evidence="3" id="KW-1185">Reference proteome</keyword>
<keyword evidence="1" id="KW-0732">Signal</keyword>
<reference evidence="2 3" key="1">
    <citation type="submission" date="2016-05" db="EMBL/GenBank/DDBJ databases">
        <title>Microbial solvent formation.</title>
        <authorList>
            <person name="Poehlein A."/>
            <person name="Montoya Solano J.D."/>
            <person name="Flitsch S."/>
            <person name="Krabben P."/>
            <person name="Duerre P."/>
            <person name="Daniel R."/>
        </authorList>
    </citation>
    <scope>NUCLEOTIDE SEQUENCE [LARGE SCALE GENOMIC DNA]</scope>
    <source>
        <strain evidence="2 3">DSM 2619</strain>
    </source>
</reference>
<accession>A0A1S8T6Z8</accession>
<dbReference type="AlphaFoldDB" id="A0A1S8T6Z8"/>
<protein>
    <submittedName>
        <fullName evidence="2">Uncharacterized protein</fullName>
    </submittedName>
</protein>